<dbReference type="PROSITE" id="PS51257">
    <property type="entry name" value="PROKAR_LIPOPROTEIN"/>
    <property type="match status" value="1"/>
</dbReference>
<feature type="signal peptide" evidence="1">
    <location>
        <begin position="1"/>
        <end position="21"/>
    </location>
</feature>
<feature type="chain" id="PRO_5031010530" description="PsbP C-terminal domain-containing protein" evidence="1">
    <location>
        <begin position="22"/>
        <end position="284"/>
    </location>
</feature>
<gene>
    <name evidence="2" type="ORF">ACOF00016_LOCUS8142</name>
</gene>
<evidence type="ECO:0000313" key="2">
    <source>
        <dbReference type="EMBL" id="CAE0410691.1"/>
    </source>
</evidence>
<dbReference type="AlphaFoldDB" id="A0A7S3P6G9"/>
<proteinExistence type="predicted"/>
<protein>
    <recommendedName>
        <fullName evidence="3">PsbP C-terminal domain-containing protein</fullName>
    </recommendedName>
</protein>
<name>A0A7S3P6G9_9STRA</name>
<organism evidence="2">
    <name type="scientific">Amphora coffeiformis</name>
    <dbReference type="NCBI Taxonomy" id="265554"/>
    <lineage>
        <taxon>Eukaryota</taxon>
        <taxon>Sar</taxon>
        <taxon>Stramenopiles</taxon>
        <taxon>Ochrophyta</taxon>
        <taxon>Bacillariophyta</taxon>
        <taxon>Bacillariophyceae</taxon>
        <taxon>Bacillariophycidae</taxon>
        <taxon>Thalassiophysales</taxon>
        <taxon>Catenulaceae</taxon>
        <taxon>Amphora</taxon>
    </lineage>
</organism>
<dbReference type="EMBL" id="HBIM01009657">
    <property type="protein sequence ID" value="CAE0410691.1"/>
    <property type="molecule type" value="Transcribed_RNA"/>
</dbReference>
<keyword evidence="1" id="KW-0732">Signal</keyword>
<sequence>MRASGSLLFLLFANTSQSCLAYSVSTGSPRTTIPESSSVVTKDQGHVVDSRRQVLARMIAFAGASLLAPQISHADIDVSDVEMKEFVDPYGLFSISVPNGFYTLRRKAKGDLPDEKTGKGRRGSSIFTAGNMAKAEVIAVERFPTRVLLEENGIEANGSLSTFPDIGEPLAVANLINLRREKDKPGVANINIDRDSVKVSDDGKVLTFKIKTEIEVQKPELLLEQYGVSKLFRTTLAKASLESTDGNLLAVFASALETDFNGPDGASLQASVDSFKVVEREFGF</sequence>
<evidence type="ECO:0000256" key="1">
    <source>
        <dbReference type="SAM" id="SignalP"/>
    </source>
</evidence>
<evidence type="ECO:0008006" key="3">
    <source>
        <dbReference type="Google" id="ProtNLM"/>
    </source>
</evidence>
<reference evidence="2" key="1">
    <citation type="submission" date="2021-01" db="EMBL/GenBank/DDBJ databases">
        <authorList>
            <person name="Corre E."/>
            <person name="Pelletier E."/>
            <person name="Niang G."/>
            <person name="Scheremetjew M."/>
            <person name="Finn R."/>
            <person name="Kale V."/>
            <person name="Holt S."/>
            <person name="Cochrane G."/>
            <person name="Meng A."/>
            <person name="Brown T."/>
            <person name="Cohen L."/>
        </authorList>
    </citation>
    <scope>NUCLEOTIDE SEQUENCE</scope>
    <source>
        <strain evidence="2">CCMP127</strain>
    </source>
</reference>
<accession>A0A7S3P6G9</accession>